<dbReference type="Pfam" id="PF02786">
    <property type="entry name" value="CPSase_L_D2"/>
    <property type="match status" value="1"/>
</dbReference>
<dbReference type="Pfam" id="PF02785">
    <property type="entry name" value="Biotin_carb_C"/>
    <property type="match status" value="1"/>
</dbReference>
<gene>
    <name evidence="12" type="ORF">BJ980_003214</name>
</gene>
<dbReference type="InterPro" id="IPR005479">
    <property type="entry name" value="CPAse_ATP-bd"/>
</dbReference>
<dbReference type="FunFam" id="3.30.1490.20:FF:000003">
    <property type="entry name" value="acetyl-CoA carboxylase isoform X1"/>
    <property type="match status" value="1"/>
</dbReference>
<dbReference type="RefSeq" id="WP_343047842.1">
    <property type="nucleotide sequence ID" value="NZ_JACCAA010000001.1"/>
</dbReference>
<accession>A0A7Y9S0Y9</accession>
<comment type="catalytic activity">
    <reaction evidence="7">
        <text>N(6)-biotinyl-L-lysyl-[protein] + hydrogencarbonate + ATP = N(6)-carboxybiotinyl-L-lysyl-[protein] + ADP + phosphate + H(+)</text>
        <dbReference type="Rhea" id="RHEA:13501"/>
        <dbReference type="Rhea" id="RHEA-COMP:10505"/>
        <dbReference type="Rhea" id="RHEA-COMP:10506"/>
        <dbReference type="ChEBI" id="CHEBI:15378"/>
        <dbReference type="ChEBI" id="CHEBI:17544"/>
        <dbReference type="ChEBI" id="CHEBI:30616"/>
        <dbReference type="ChEBI" id="CHEBI:43474"/>
        <dbReference type="ChEBI" id="CHEBI:83144"/>
        <dbReference type="ChEBI" id="CHEBI:83145"/>
        <dbReference type="ChEBI" id="CHEBI:456216"/>
        <dbReference type="EC" id="6.3.4.14"/>
    </reaction>
    <physiologicalReaction direction="left-to-right" evidence="7">
        <dbReference type="Rhea" id="RHEA:13502"/>
    </physiologicalReaction>
</comment>
<dbReference type="Pfam" id="PF00289">
    <property type="entry name" value="Biotin_carb_N"/>
    <property type="match status" value="1"/>
</dbReference>
<dbReference type="InterPro" id="IPR011054">
    <property type="entry name" value="Rudment_hybrid_motif"/>
</dbReference>
<evidence type="ECO:0000259" key="9">
    <source>
        <dbReference type="PROSITE" id="PS50968"/>
    </source>
</evidence>
<sequence length="595" mass="63038">MPEIKPLQKVLIANRGEIAVRVIRACKDAGIGSVAVYAEPDREALFVRLADEAHTLNGATPAETYLDIPKIIEVAKRSGADSVHPGYGFLAENAQFAQAVLDAGLIWIGPSPDAIDALGDKAKAKHIAERAKAPLAPGTKDPVKDADEVIALAKEFGLPVAIKAVYGGGGRGLKVARTLEEIPELFESATREAIGAFGRGECLVEKFLDRPRHVETQCLADQHGNVVVVSTRDCSLQRRHQKLVEEAPAPFLTDEQNQRLYESSKAILKEAGYVGAGTCEFLVAADGTISFLEVNTRLQVEHCVSEEVTGIDLVREMFRIAAGEELGYGDPEIRGHSIEFRVNAEDPGNNFMPAPGTLTEWAPPSGPGIRIDSGYEKGETIPGSFDSLVAKLIVTGKDRTQAIERSRRAISEFRIEGMPTALTFDEVVLNDPAYVGASNPSGEGDFTVYTTWIETDFDNQIPPYSGDAGEAEEPAERQKVTVEVGGRRLEVVIPGGLGGLAGGGAAAGAKKPKRTAKKAGAAASGDSVTSPMQGTIVKVAVEEGATVAEGDVIVVLEAMKMEQPLKAHKAGTVSGLEATVGSTVNNGAVICELKD</sequence>
<feature type="domain" description="Biotin carboxylation" evidence="11">
    <location>
        <begin position="6"/>
        <end position="449"/>
    </location>
</feature>
<dbReference type="SUPFAM" id="SSF51246">
    <property type="entry name" value="Rudiment single hybrid motif"/>
    <property type="match status" value="1"/>
</dbReference>
<evidence type="ECO:0000256" key="2">
    <source>
        <dbReference type="ARBA" id="ARBA00013263"/>
    </source>
</evidence>
<dbReference type="FunFam" id="2.40.50.100:FF:000003">
    <property type="entry name" value="Acetyl-CoA carboxylase biotin carboxyl carrier protein"/>
    <property type="match status" value="1"/>
</dbReference>
<dbReference type="PROSITE" id="PS50968">
    <property type="entry name" value="BIOTINYL_LIPOYL"/>
    <property type="match status" value="1"/>
</dbReference>
<dbReference type="InterPro" id="IPR013815">
    <property type="entry name" value="ATP_grasp_subdomain_1"/>
</dbReference>
<dbReference type="Pfam" id="PF00364">
    <property type="entry name" value="Biotin_lipoyl"/>
    <property type="match status" value="1"/>
</dbReference>
<dbReference type="FunFam" id="3.40.50.20:FF:000010">
    <property type="entry name" value="Propionyl-CoA carboxylase subunit alpha"/>
    <property type="match status" value="1"/>
</dbReference>
<dbReference type="EMBL" id="JACCAA010000001">
    <property type="protein sequence ID" value="NYG60291.1"/>
    <property type="molecule type" value="Genomic_DNA"/>
</dbReference>
<proteinExistence type="predicted"/>
<dbReference type="Proteomes" id="UP000540656">
    <property type="component" value="Unassembled WGS sequence"/>
</dbReference>
<dbReference type="InterPro" id="IPR005482">
    <property type="entry name" value="Biotin_COase_C"/>
</dbReference>
<dbReference type="EC" id="6.3.4.14" evidence="2"/>
<dbReference type="CDD" id="cd06850">
    <property type="entry name" value="biotinyl_domain"/>
    <property type="match status" value="1"/>
</dbReference>
<dbReference type="PROSITE" id="PS00867">
    <property type="entry name" value="CPSASE_2"/>
    <property type="match status" value="1"/>
</dbReference>
<dbReference type="GO" id="GO:0004075">
    <property type="term" value="F:biotin carboxylase activity"/>
    <property type="evidence" value="ECO:0007669"/>
    <property type="project" value="UniProtKB-EC"/>
</dbReference>
<dbReference type="SMART" id="SM00878">
    <property type="entry name" value="Biotin_carb_C"/>
    <property type="match status" value="1"/>
</dbReference>
<dbReference type="Gene3D" id="3.30.1490.20">
    <property type="entry name" value="ATP-grasp fold, A domain"/>
    <property type="match status" value="1"/>
</dbReference>
<reference evidence="12 13" key="1">
    <citation type="submission" date="2020-07" db="EMBL/GenBank/DDBJ databases">
        <title>Sequencing the genomes of 1000 actinobacteria strains.</title>
        <authorList>
            <person name="Klenk H.-P."/>
        </authorList>
    </citation>
    <scope>NUCLEOTIDE SEQUENCE [LARGE SCALE GENOMIC DNA]</scope>
    <source>
        <strain evidence="12 13">DSM 23819</strain>
    </source>
</reference>
<feature type="domain" description="Lipoyl-binding" evidence="9">
    <location>
        <begin position="516"/>
        <end position="594"/>
    </location>
</feature>
<dbReference type="InterPro" id="IPR016185">
    <property type="entry name" value="PreATP-grasp_dom_sf"/>
</dbReference>
<keyword evidence="13" id="KW-1185">Reference proteome</keyword>
<comment type="cofactor">
    <cofactor evidence="1">
        <name>biotin</name>
        <dbReference type="ChEBI" id="CHEBI:57586"/>
    </cofactor>
</comment>
<keyword evidence="5 8" id="KW-0067">ATP-binding</keyword>
<dbReference type="Gene3D" id="3.40.50.20">
    <property type="match status" value="1"/>
</dbReference>
<dbReference type="InterPro" id="IPR050856">
    <property type="entry name" value="Biotin_carboxylase_complex"/>
</dbReference>
<dbReference type="InterPro" id="IPR011764">
    <property type="entry name" value="Biotin_carboxylation_dom"/>
</dbReference>
<evidence type="ECO:0000256" key="4">
    <source>
        <dbReference type="ARBA" id="ARBA00022741"/>
    </source>
</evidence>
<dbReference type="InterPro" id="IPR011761">
    <property type="entry name" value="ATP-grasp"/>
</dbReference>
<organism evidence="12 13">
    <name type="scientific">Nocardioides daedukensis</name>
    <dbReference type="NCBI Taxonomy" id="634462"/>
    <lineage>
        <taxon>Bacteria</taxon>
        <taxon>Bacillati</taxon>
        <taxon>Actinomycetota</taxon>
        <taxon>Actinomycetes</taxon>
        <taxon>Propionibacteriales</taxon>
        <taxon>Nocardioidaceae</taxon>
        <taxon>Nocardioides</taxon>
    </lineage>
</organism>
<evidence type="ECO:0000256" key="3">
    <source>
        <dbReference type="ARBA" id="ARBA00022598"/>
    </source>
</evidence>
<dbReference type="PROSITE" id="PS00188">
    <property type="entry name" value="BIOTIN"/>
    <property type="match status" value="1"/>
</dbReference>
<dbReference type="AlphaFoldDB" id="A0A7Y9S0Y9"/>
<dbReference type="PANTHER" id="PTHR18866:SF33">
    <property type="entry name" value="METHYLCROTONOYL-COA CARBOXYLASE SUBUNIT ALPHA, MITOCHONDRIAL-RELATED"/>
    <property type="match status" value="1"/>
</dbReference>
<dbReference type="InterPro" id="IPR005481">
    <property type="entry name" value="BC-like_N"/>
</dbReference>
<evidence type="ECO:0000256" key="6">
    <source>
        <dbReference type="ARBA" id="ARBA00023267"/>
    </source>
</evidence>
<evidence type="ECO:0000313" key="13">
    <source>
        <dbReference type="Proteomes" id="UP000540656"/>
    </source>
</evidence>
<dbReference type="SUPFAM" id="SSF56059">
    <property type="entry name" value="Glutathione synthetase ATP-binding domain-like"/>
    <property type="match status" value="1"/>
</dbReference>
<dbReference type="InterPro" id="IPR001882">
    <property type="entry name" value="Biotin_BS"/>
</dbReference>
<feature type="domain" description="ATP-grasp" evidence="10">
    <location>
        <begin position="125"/>
        <end position="322"/>
    </location>
</feature>
<dbReference type="GO" id="GO:0005524">
    <property type="term" value="F:ATP binding"/>
    <property type="evidence" value="ECO:0007669"/>
    <property type="project" value="UniProtKB-UniRule"/>
</dbReference>
<name>A0A7Y9S0Y9_9ACTN</name>
<protein>
    <recommendedName>
        <fullName evidence="2">biotin carboxylase</fullName>
        <ecNumber evidence="2">6.3.4.14</ecNumber>
    </recommendedName>
</protein>
<dbReference type="PROSITE" id="PS50979">
    <property type="entry name" value="BC"/>
    <property type="match status" value="1"/>
</dbReference>
<dbReference type="SUPFAM" id="SSF51230">
    <property type="entry name" value="Single hybrid motif"/>
    <property type="match status" value="1"/>
</dbReference>
<dbReference type="PROSITE" id="PS50975">
    <property type="entry name" value="ATP_GRASP"/>
    <property type="match status" value="1"/>
</dbReference>
<dbReference type="InterPro" id="IPR011053">
    <property type="entry name" value="Single_hybrid_motif"/>
</dbReference>
<keyword evidence="3 12" id="KW-0436">Ligase</keyword>
<dbReference type="InterPro" id="IPR000089">
    <property type="entry name" value="Biotin_lipoyl"/>
</dbReference>
<evidence type="ECO:0000259" key="10">
    <source>
        <dbReference type="PROSITE" id="PS50975"/>
    </source>
</evidence>
<dbReference type="GO" id="GO:0046872">
    <property type="term" value="F:metal ion binding"/>
    <property type="evidence" value="ECO:0007669"/>
    <property type="project" value="InterPro"/>
</dbReference>
<dbReference type="SUPFAM" id="SSF52440">
    <property type="entry name" value="PreATP-grasp domain"/>
    <property type="match status" value="1"/>
</dbReference>
<dbReference type="Gene3D" id="3.30.470.20">
    <property type="entry name" value="ATP-grasp fold, B domain"/>
    <property type="match status" value="1"/>
</dbReference>
<comment type="caution">
    <text evidence="12">The sequence shown here is derived from an EMBL/GenBank/DDBJ whole genome shotgun (WGS) entry which is preliminary data.</text>
</comment>
<keyword evidence="4 8" id="KW-0547">Nucleotide-binding</keyword>
<evidence type="ECO:0000313" key="12">
    <source>
        <dbReference type="EMBL" id="NYG60291.1"/>
    </source>
</evidence>
<evidence type="ECO:0000256" key="1">
    <source>
        <dbReference type="ARBA" id="ARBA00001953"/>
    </source>
</evidence>
<evidence type="ECO:0000256" key="7">
    <source>
        <dbReference type="ARBA" id="ARBA00048501"/>
    </source>
</evidence>
<evidence type="ECO:0000256" key="8">
    <source>
        <dbReference type="PROSITE-ProRule" id="PRU00409"/>
    </source>
</evidence>
<keyword evidence="6" id="KW-0092">Biotin</keyword>
<evidence type="ECO:0000256" key="5">
    <source>
        <dbReference type="ARBA" id="ARBA00022840"/>
    </source>
</evidence>
<dbReference type="PANTHER" id="PTHR18866">
    <property type="entry name" value="CARBOXYLASE:PYRUVATE/ACETYL-COA/PROPIONYL-COA CARBOXYLASE"/>
    <property type="match status" value="1"/>
</dbReference>
<evidence type="ECO:0000259" key="11">
    <source>
        <dbReference type="PROSITE" id="PS50979"/>
    </source>
</evidence>
<dbReference type="Gene3D" id="2.40.50.100">
    <property type="match status" value="1"/>
</dbReference>